<dbReference type="HOGENOM" id="CLU_2797264_0_0_1"/>
<accession>D7EJP6</accession>
<keyword evidence="2" id="KW-1185">Reference proteome</keyword>
<dbReference type="EMBL" id="KQ971307">
    <property type="protein sequence ID" value="EFA12805.1"/>
    <property type="molecule type" value="Genomic_DNA"/>
</dbReference>
<evidence type="ECO:0000313" key="1">
    <source>
        <dbReference type="EMBL" id="EFA12805.1"/>
    </source>
</evidence>
<reference evidence="1 2" key="1">
    <citation type="journal article" date="2008" name="Nature">
        <title>The genome of the model beetle and pest Tribolium castaneum.</title>
        <authorList>
            <consortium name="Tribolium Genome Sequencing Consortium"/>
            <person name="Richards S."/>
            <person name="Gibbs R.A."/>
            <person name="Weinstock G.M."/>
            <person name="Brown S.J."/>
            <person name="Denell R."/>
            <person name="Beeman R.W."/>
            <person name="Gibbs R."/>
            <person name="Beeman R.W."/>
            <person name="Brown S.J."/>
            <person name="Bucher G."/>
            <person name="Friedrich M."/>
            <person name="Grimmelikhuijzen C.J."/>
            <person name="Klingler M."/>
            <person name="Lorenzen M."/>
            <person name="Richards S."/>
            <person name="Roth S."/>
            <person name="Schroder R."/>
            <person name="Tautz D."/>
            <person name="Zdobnov E.M."/>
            <person name="Muzny D."/>
            <person name="Gibbs R.A."/>
            <person name="Weinstock G.M."/>
            <person name="Attaway T."/>
            <person name="Bell S."/>
            <person name="Buhay C.J."/>
            <person name="Chandrabose M.N."/>
            <person name="Chavez D."/>
            <person name="Clerk-Blankenburg K.P."/>
            <person name="Cree A."/>
            <person name="Dao M."/>
            <person name="Davis C."/>
            <person name="Chacko J."/>
            <person name="Dinh H."/>
            <person name="Dugan-Rocha S."/>
            <person name="Fowler G."/>
            <person name="Garner T.T."/>
            <person name="Garnes J."/>
            <person name="Gnirke A."/>
            <person name="Hawes A."/>
            <person name="Hernandez J."/>
            <person name="Hines S."/>
            <person name="Holder M."/>
            <person name="Hume J."/>
            <person name="Jhangiani S.N."/>
            <person name="Joshi V."/>
            <person name="Khan Z.M."/>
            <person name="Jackson L."/>
            <person name="Kovar C."/>
            <person name="Kowis A."/>
            <person name="Lee S."/>
            <person name="Lewis L.R."/>
            <person name="Margolis J."/>
            <person name="Morgan M."/>
            <person name="Nazareth L.V."/>
            <person name="Nguyen N."/>
            <person name="Okwuonu G."/>
            <person name="Parker D."/>
            <person name="Richards S."/>
            <person name="Ruiz S.J."/>
            <person name="Santibanez J."/>
            <person name="Savard J."/>
            <person name="Scherer S.E."/>
            <person name="Schneider B."/>
            <person name="Sodergren E."/>
            <person name="Tautz D."/>
            <person name="Vattahil S."/>
            <person name="Villasana D."/>
            <person name="White C.S."/>
            <person name="Wright R."/>
            <person name="Park Y."/>
            <person name="Beeman R.W."/>
            <person name="Lord J."/>
            <person name="Oppert B."/>
            <person name="Lorenzen M."/>
            <person name="Brown S."/>
            <person name="Wang L."/>
            <person name="Savard J."/>
            <person name="Tautz D."/>
            <person name="Richards S."/>
            <person name="Weinstock G."/>
            <person name="Gibbs R.A."/>
            <person name="Liu Y."/>
            <person name="Worley K."/>
            <person name="Weinstock G."/>
            <person name="Elsik C.G."/>
            <person name="Reese J.T."/>
            <person name="Elhaik E."/>
            <person name="Landan G."/>
            <person name="Graur D."/>
            <person name="Arensburger P."/>
            <person name="Atkinson P."/>
            <person name="Beeman R.W."/>
            <person name="Beidler J."/>
            <person name="Brown S.J."/>
            <person name="Demuth J.P."/>
            <person name="Drury D.W."/>
            <person name="Du Y.Z."/>
            <person name="Fujiwara H."/>
            <person name="Lorenzen M."/>
            <person name="Maselli V."/>
            <person name="Osanai M."/>
            <person name="Park Y."/>
            <person name="Robertson H.M."/>
            <person name="Tu Z."/>
            <person name="Wang J.J."/>
            <person name="Wang S."/>
            <person name="Richards S."/>
            <person name="Song H."/>
            <person name="Zhang L."/>
            <person name="Sodergren E."/>
            <person name="Werner D."/>
            <person name="Stanke M."/>
            <person name="Morgenstern B."/>
            <person name="Solovyev V."/>
            <person name="Kosarev P."/>
            <person name="Brown G."/>
            <person name="Chen H.C."/>
            <person name="Ermolaeva O."/>
            <person name="Hlavina W."/>
            <person name="Kapustin Y."/>
            <person name="Kiryutin B."/>
            <person name="Kitts P."/>
            <person name="Maglott D."/>
            <person name="Pruitt K."/>
            <person name="Sapojnikov V."/>
            <person name="Souvorov A."/>
            <person name="Mackey A.J."/>
            <person name="Waterhouse R.M."/>
            <person name="Wyder S."/>
            <person name="Zdobnov E.M."/>
            <person name="Zdobnov E.M."/>
            <person name="Wyder S."/>
            <person name="Kriventseva E.V."/>
            <person name="Kadowaki T."/>
            <person name="Bork P."/>
            <person name="Aranda M."/>
            <person name="Bao R."/>
            <person name="Beermann A."/>
            <person name="Berns N."/>
            <person name="Bolognesi R."/>
            <person name="Bonneton F."/>
            <person name="Bopp D."/>
            <person name="Brown S.J."/>
            <person name="Bucher G."/>
            <person name="Butts T."/>
            <person name="Chaumot A."/>
            <person name="Denell R.E."/>
            <person name="Ferrier D.E."/>
            <person name="Friedrich M."/>
            <person name="Gordon C.M."/>
            <person name="Jindra M."/>
            <person name="Klingler M."/>
            <person name="Lan Q."/>
            <person name="Lattorff H.M."/>
            <person name="Laudet V."/>
            <person name="von Levetsow C."/>
            <person name="Liu Z."/>
            <person name="Lutz R."/>
            <person name="Lynch J.A."/>
            <person name="da Fonseca R.N."/>
            <person name="Posnien N."/>
            <person name="Reuter R."/>
            <person name="Roth S."/>
            <person name="Savard J."/>
            <person name="Schinko J.B."/>
            <person name="Schmitt C."/>
            <person name="Schoppmeier M."/>
            <person name="Schroder R."/>
            <person name="Shippy T.D."/>
            <person name="Simonnet F."/>
            <person name="Marques-Souza H."/>
            <person name="Tautz D."/>
            <person name="Tomoyasu Y."/>
            <person name="Trauner J."/>
            <person name="Van der Zee M."/>
            <person name="Vervoort M."/>
            <person name="Wittkopp N."/>
            <person name="Wimmer E.A."/>
            <person name="Yang X."/>
            <person name="Jones A.K."/>
            <person name="Sattelle D.B."/>
            <person name="Ebert P.R."/>
            <person name="Nelson D."/>
            <person name="Scott J.G."/>
            <person name="Beeman R.W."/>
            <person name="Muthukrishnan S."/>
            <person name="Kramer K.J."/>
            <person name="Arakane Y."/>
            <person name="Beeman R.W."/>
            <person name="Zhu Q."/>
            <person name="Hogenkamp D."/>
            <person name="Dixit R."/>
            <person name="Oppert B."/>
            <person name="Jiang H."/>
            <person name="Zou Z."/>
            <person name="Marshall J."/>
            <person name="Elpidina E."/>
            <person name="Vinokurov K."/>
            <person name="Oppert C."/>
            <person name="Zou Z."/>
            <person name="Evans J."/>
            <person name="Lu Z."/>
            <person name="Zhao P."/>
            <person name="Sumathipala N."/>
            <person name="Altincicek B."/>
            <person name="Vilcinskas A."/>
            <person name="Williams M."/>
            <person name="Hultmark D."/>
            <person name="Hetru C."/>
            <person name="Jiang H."/>
            <person name="Grimmelikhuijzen C.J."/>
            <person name="Hauser F."/>
            <person name="Cazzamali G."/>
            <person name="Williamson M."/>
            <person name="Park Y."/>
            <person name="Li B."/>
            <person name="Tanaka Y."/>
            <person name="Predel R."/>
            <person name="Neupert S."/>
            <person name="Schachtner J."/>
            <person name="Verleyen P."/>
            <person name="Raible F."/>
            <person name="Bork P."/>
            <person name="Friedrich M."/>
            <person name="Walden K.K."/>
            <person name="Robertson H.M."/>
            <person name="Angeli S."/>
            <person name="Foret S."/>
            <person name="Bucher G."/>
            <person name="Schuetz S."/>
            <person name="Maleszka R."/>
            <person name="Wimmer E.A."/>
            <person name="Beeman R.W."/>
            <person name="Lorenzen M."/>
            <person name="Tomoyasu Y."/>
            <person name="Miller S.C."/>
            <person name="Grossmann D."/>
            <person name="Bucher G."/>
        </authorList>
    </citation>
    <scope>NUCLEOTIDE SEQUENCE [LARGE SCALE GENOMIC DNA]</scope>
    <source>
        <strain evidence="1 2">Georgia GA2</strain>
    </source>
</reference>
<sequence length="68" mass="7651">MATSWPAINVIKAVELKARIRDVRDVCVGGVFIYCEVVEVCIEQEQVVERKCRLRPLTALSAVPNLHD</sequence>
<proteinExistence type="predicted"/>
<name>D7EJP6_TRICA</name>
<dbReference type="Proteomes" id="UP000007266">
    <property type="component" value="Linkage group 1"/>
</dbReference>
<evidence type="ECO:0000313" key="2">
    <source>
        <dbReference type="Proteomes" id="UP000007266"/>
    </source>
</evidence>
<reference evidence="1 2" key="2">
    <citation type="journal article" date="2010" name="Nucleic Acids Res.">
        <title>BeetleBase in 2010: revisions to provide comprehensive genomic information for Tribolium castaneum.</title>
        <authorList>
            <person name="Kim H.S."/>
            <person name="Murphy T."/>
            <person name="Xia J."/>
            <person name="Caragea D."/>
            <person name="Park Y."/>
            <person name="Beeman R.W."/>
            <person name="Lorenzen M.D."/>
            <person name="Butcher S."/>
            <person name="Manak J.R."/>
            <person name="Brown S.J."/>
        </authorList>
    </citation>
    <scope>GENOME REANNOTATION</scope>
    <source>
        <strain evidence="1 2">Georgia GA2</strain>
    </source>
</reference>
<dbReference type="AlphaFoldDB" id="D7EJP6"/>
<organism evidence="1 2">
    <name type="scientific">Tribolium castaneum</name>
    <name type="common">Red flour beetle</name>
    <dbReference type="NCBI Taxonomy" id="7070"/>
    <lineage>
        <taxon>Eukaryota</taxon>
        <taxon>Metazoa</taxon>
        <taxon>Ecdysozoa</taxon>
        <taxon>Arthropoda</taxon>
        <taxon>Hexapoda</taxon>
        <taxon>Insecta</taxon>
        <taxon>Pterygota</taxon>
        <taxon>Neoptera</taxon>
        <taxon>Endopterygota</taxon>
        <taxon>Coleoptera</taxon>
        <taxon>Polyphaga</taxon>
        <taxon>Cucujiformia</taxon>
        <taxon>Tenebrionidae</taxon>
        <taxon>Tenebrionidae incertae sedis</taxon>
        <taxon>Tribolium</taxon>
    </lineage>
</organism>
<dbReference type="InParanoid" id="D7EJP6"/>
<protein>
    <submittedName>
        <fullName evidence="1">Uncharacterized protein</fullName>
    </submittedName>
</protein>
<gene>
    <name evidence="1" type="primary">GLEAN_01868</name>
    <name evidence="1" type="ORF">TcasGA2_TC001868</name>
</gene>